<dbReference type="PANTHER" id="PTHR21262:SF31">
    <property type="entry name" value="GTP PYROPHOSPHOKINASE"/>
    <property type="match status" value="1"/>
</dbReference>
<dbReference type="InterPro" id="IPR043519">
    <property type="entry name" value="NT_sf"/>
</dbReference>
<dbReference type="Gene3D" id="3.30.460.10">
    <property type="entry name" value="Beta Polymerase, domain 2"/>
    <property type="match status" value="1"/>
</dbReference>
<dbReference type="PANTHER" id="PTHR21262">
    <property type="entry name" value="GUANOSINE-3',5'-BIS DIPHOSPHATE 3'-PYROPHOSPHOHYDROLASE"/>
    <property type="match status" value="1"/>
</dbReference>
<dbReference type="RefSeq" id="WP_055052410.1">
    <property type="nucleotide sequence ID" value="NZ_CYZA01000001.1"/>
</dbReference>
<comment type="pathway">
    <text evidence="1">Purine metabolism; ppGpp biosynthesis; ppGpp from GTP: step 1/2.</text>
</comment>
<sequence>MITLNDYLYSGDTVLKILQKYTRDLRKEAKLTHNEIDMMHVNFLIQITELLEHNDFLTAQSQKIREFYKYMAHEYPFLAFTFKGRIKSLIRAEEKFNGYIVEYIYDYYTKHGTYPSVPELKNKLSCFRDFIAYRIVLCMPKCHLKPGEDQEMASIRYLYEIANVLPGFLEERGFTVESAYGVKKSTSPLLNEDVKPYYRDYICGTNREGYQSLHITVYDNSSRSFMEVQLRTQKMDDTAEIGPANHLGYEKKQQDERARRDAIPEGECVYFDEAYERGMRLLQLELADLDVNMFSAVDNSLINDGCGLFRGRLILPYEHLSRFQNDVID</sequence>
<feature type="domain" description="RelA/SpoT" evidence="2">
    <location>
        <begin position="84"/>
        <end position="253"/>
    </location>
</feature>
<dbReference type="EMBL" id="CYZA01000001">
    <property type="protein sequence ID" value="CUN37183.1"/>
    <property type="molecule type" value="Genomic_DNA"/>
</dbReference>
<evidence type="ECO:0000313" key="4">
    <source>
        <dbReference type="Proteomes" id="UP000095447"/>
    </source>
</evidence>
<evidence type="ECO:0000259" key="2">
    <source>
        <dbReference type="SMART" id="SM00954"/>
    </source>
</evidence>
<evidence type="ECO:0000256" key="1">
    <source>
        <dbReference type="ARBA" id="ARBA00004976"/>
    </source>
</evidence>
<organism evidence="3 4">
    <name type="scientific">Blautia obeum</name>
    <dbReference type="NCBI Taxonomy" id="40520"/>
    <lineage>
        <taxon>Bacteria</taxon>
        <taxon>Bacillati</taxon>
        <taxon>Bacillota</taxon>
        <taxon>Clostridia</taxon>
        <taxon>Lachnospirales</taxon>
        <taxon>Lachnospiraceae</taxon>
        <taxon>Blautia</taxon>
    </lineage>
</organism>
<dbReference type="AlphaFoldDB" id="A0A173WCH2"/>
<reference evidence="3 4" key="1">
    <citation type="submission" date="2015-09" db="EMBL/GenBank/DDBJ databases">
        <authorList>
            <consortium name="Pathogen Informatics"/>
        </authorList>
    </citation>
    <scope>NUCLEOTIDE SEQUENCE [LARGE SCALE GENOMIC DNA]</scope>
    <source>
        <strain evidence="3 4">2789STDY5608838</strain>
    </source>
</reference>
<dbReference type="Proteomes" id="UP000095447">
    <property type="component" value="Unassembled WGS sequence"/>
</dbReference>
<accession>A0A173WCH2</accession>
<dbReference type="UniPathway" id="UPA00908">
    <property type="reaction ID" value="UER00884"/>
</dbReference>
<dbReference type="STRING" id="657314.CK5_05910"/>
<name>A0A173WCH2_9FIRM</name>
<protein>
    <submittedName>
        <fullName evidence="3">Bifunctional (P)ppGpp synthase/hydrolase RelA</fullName>
    </submittedName>
</protein>
<dbReference type="Pfam" id="PF04607">
    <property type="entry name" value="RelA_SpoT"/>
    <property type="match status" value="1"/>
</dbReference>
<evidence type="ECO:0000313" key="3">
    <source>
        <dbReference type="EMBL" id="CUN37183.1"/>
    </source>
</evidence>
<gene>
    <name evidence="3" type="primary">relA_1</name>
    <name evidence="3" type="ORF">ERS852395_00090</name>
</gene>
<dbReference type="InterPro" id="IPR007685">
    <property type="entry name" value="RelA_SpoT"/>
</dbReference>
<dbReference type="SMART" id="SM00954">
    <property type="entry name" value="RelA_SpoT"/>
    <property type="match status" value="1"/>
</dbReference>
<dbReference type="GO" id="GO:0015970">
    <property type="term" value="P:guanosine tetraphosphate biosynthetic process"/>
    <property type="evidence" value="ECO:0007669"/>
    <property type="project" value="UniProtKB-UniPathway"/>
</dbReference>
<proteinExistence type="predicted"/>
<dbReference type="SUPFAM" id="SSF81301">
    <property type="entry name" value="Nucleotidyltransferase"/>
    <property type="match status" value="1"/>
</dbReference>
<keyword evidence="3" id="KW-0378">Hydrolase</keyword>
<dbReference type="GO" id="GO:0016787">
    <property type="term" value="F:hydrolase activity"/>
    <property type="evidence" value="ECO:0007669"/>
    <property type="project" value="UniProtKB-KW"/>
</dbReference>